<accession>A0A1W2CN66</accession>
<reference evidence="2 3" key="1">
    <citation type="submission" date="2017-04" db="EMBL/GenBank/DDBJ databases">
        <authorList>
            <person name="Afonso C.L."/>
            <person name="Miller P.J."/>
            <person name="Scott M.A."/>
            <person name="Spackman E."/>
            <person name="Goraichik I."/>
            <person name="Dimitrov K.M."/>
            <person name="Suarez D.L."/>
            <person name="Swayne D.E."/>
        </authorList>
    </citation>
    <scope>NUCLEOTIDE SEQUENCE [LARGE SCALE GENOMIC DNA]</scope>
    <source>
        <strain evidence="2 3">DSM 5090</strain>
    </source>
</reference>
<feature type="transmembrane region" description="Helical" evidence="1">
    <location>
        <begin position="43"/>
        <end position="60"/>
    </location>
</feature>
<keyword evidence="1" id="KW-0472">Membrane</keyword>
<dbReference type="AlphaFoldDB" id="A0A1W2CN66"/>
<dbReference type="Proteomes" id="UP000192738">
    <property type="component" value="Unassembled WGS sequence"/>
</dbReference>
<dbReference type="OrthoDB" id="9963597at2"/>
<evidence type="ECO:0000313" key="3">
    <source>
        <dbReference type="Proteomes" id="UP000192738"/>
    </source>
</evidence>
<name>A0A1W2CN66_9FIRM</name>
<keyword evidence="1" id="KW-0812">Transmembrane</keyword>
<dbReference type="EMBL" id="FWXI01000011">
    <property type="protein sequence ID" value="SMC86466.1"/>
    <property type="molecule type" value="Genomic_DNA"/>
</dbReference>
<keyword evidence="1" id="KW-1133">Transmembrane helix</keyword>
<dbReference type="RefSeq" id="WP_084576268.1">
    <property type="nucleotide sequence ID" value="NZ_CP155572.1"/>
</dbReference>
<proteinExistence type="predicted"/>
<evidence type="ECO:0000313" key="2">
    <source>
        <dbReference type="EMBL" id="SMC86466.1"/>
    </source>
</evidence>
<keyword evidence="3" id="KW-1185">Reference proteome</keyword>
<protein>
    <submittedName>
        <fullName evidence="2">Uncharacterized protein</fullName>
    </submittedName>
</protein>
<sequence length="61" mass="6720">MDQEMKEEIKEIIKEEIAAIEAAGSAIDDKVEEAAAKYQIPKWAVWLSGAVVVGMAIKILF</sequence>
<evidence type="ECO:0000256" key="1">
    <source>
        <dbReference type="SAM" id="Phobius"/>
    </source>
</evidence>
<gene>
    <name evidence="2" type="ORF">SAMN04488500_11114</name>
</gene>
<organism evidence="2 3">
    <name type="scientific">Sporomusa malonica</name>
    <dbReference type="NCBI Taxonomy" id="112901"/>
    <lineage>
        <taxon>Bacteria</taxon>
        <taxon>Bacillati</taxon>
        <taxon>Bacillota</taxon>
        <taxon>Negativicutes</taxon>
        <taxon>Selenomonadales</taxon>
        <taxon>Sporomusaceae</taxon>
        <taxon>Sporomusa</taxon>
    </lineage>
</organism>